<dbReference type="PANTHER" id="PTHR31379:SF1">
    <property type="entry name" value="F-BOX C PROTEIN-RELATED"/>
    <property type="match status" value="1"/>
</dbReference>
<dbReference type="OrthoDB" id="5884557at2759"/>
<evidence type="ECO:0000313" key="1">
    <source>
        <dbReference type="EMBL" id="PIC51324.1"/>
    </source>
</evidence>
<comment type="caution">
    <text evidence="1">The sequence shown here is derived from an EMBL/GenBank/DDBJ whole genome shotgun (WGS) entry which is preliminary data.</text>
</comment>
<keyword evidence="2" id="KW-1185">Reference proteome</keyword>
<dbReference type="Pfam" id="PF12078">
    <property type="entry name" value="DUF3557"/>
    <property type="match status" value="1"/>
</dbReference>
<dbReference type="Proteomes" id="UP000230233">
    <property type="component" value="Chromosome I"/>
</dbReference>
<accession>A0A2G5VHS8</accession>
<dbReference type="InterPro" id="IPR021942">
    <property type="entry name" value="DUF3557"/>
</dbReference>
<dbReference type="EMBL" id="PDUG01000001">
    <property type="protein sequence ID" value="PIC51324.1"/>
    <property type="molecule type" value="Genomic_DNA"/>
</dbReference>
<evidence type="ECO:0000313" key="2">
    <source>
        <dbReference type="Proteomes" id="UP000230233"/>
    </source>
</evidence>
<organism evidence="1 2">
    <name type="scientific">Caenorhabditis nigoni</name>
    <dbReference type="NCBI Taxonomy" id="1611254"/>
    <lineage>
        <taxon>Eukaryota</taxon>
        <taxon>Metazoa</taxon>
        <taxon>Ecdysozoa</taxon>
        <taxon>Nematoda</taxon>
        <taxon>Chromadorea</taxon>
        <taxon>Rhabditida</taxon>
        <taxon>Rhabditina</taxon>
        <taxon>Rhabditomorpha</taxon>
        <taxon>Rhabditoidea</taxon>
        <taxon>Rhabditidae</taxon>
        <taxon>Peloderinae</taxon>
        <taxon>Caenorhabditis</taxon>
    </lineage>
</organism>
<dbReference type="PANTHER" id="PTHR31379">
    <property type="entry name" value="F-BOX C PROTEIN-RELATED-RELATED"/>
    <property type="match status" value="1"/>
</dbReference>
<protein>
    <recommendedName>
        <fullName evidence="3">DUF38 domain-containing protein</fullName>
    </recommendedName>
</protein>
<reference evidence="2" key="1">
    <citation type="submission" date="2017-10" db="EMBL/GenBank/DDBJ databases">
        <title>Rapid genome shrinkage in a self-fertile nematode reveals novel sperm competition proteins.</title>
        <authorList>
            <person name="Yin D."/>
            <person name="Schwarz E.M."/>
            <person name="Thomas C.G."/>
            <person name="Felde R.L."/>
            <person name="Korf I.F."/>
            <person name="Cutter A.D."/>
            <person name="Schartner C.M."/>
            <person name="Ralston E.J."/>
            <person name="Meyer B.J."/>
            <person name="Haag E.S."/>
        </authorList>
    </citation>
    <scope>NUCLEOTIDE SEQUENCE [LARGE SCALE GENOMIC DNA]</scope>
    <source>
        <strain evidence="2">JU1422</strain>
    </source>
</reference>
<name>A0A2G5VHS8_9PELO</name>
<dbReference type="AlphaFoldDB" id="A0A2G5VHS8"/>
<evidence type="ECO:0008006" key="3">
    <source>
        <dbReference type="Google" id="ProtNLM"/>
    </source>
</evidence>
<sequence length="352" mass="40581">MESKPVSFCGLKAILTYMEPSFRFNLALKISSLRKAEKSAPLIIKRLELRDNCLVINTTEYSMRVYRQCQADPGLLNGEVDGDSDEFGFKISIDESLQPGDLKLTHDGSERRHIYGFRYDCPDKMGLLPCDHRIRLYVSGSMSQFPYTNMKMYHLMRRLLTIFFGNRNGEWTINKMSIKDKVLRWPLDGRKPIVRKIKIGHWSSYQMDAFQSIIDTSVPLTSLKTTGRISNHPFLKNVEHLIIYNDMKIIFQGDLLSIQVPNVTIKTPSAAIDHYLQSLVFKFMERTRHIGVRFSICASSKINLKRINHPAMLEKSKSCVKLAMGNAAVVVVRYRRTHSRTWLTIETVPKKK</sequence>
<gene>
    <name evidence="1" type="primary">Cnig_chr_I.g188</name>
    <name evidence="1" type="ORF">B9Z55_000188</name>
</gene>
<proteinExistence type="predicted"/>